<feature type="domain" description="DUF2529" evidence="1">
    <location>
        <begin position="1"/>
        <end position="174"/>
    </location>
</feature>
<accession>A0A1L3MLX7</accession>
<dbReference type="KEGG" id="bwh:A9C19_00540"/>
<dbReference type="InterPro" id="IPR019676">
    <property type="entry name" value="DUF2529"/>
</dbReference>
<dbReference type="Proteomes" id="UP000181936">
    <property type="component" value="Chromosome"/>
</dbReference>
<evidence type="ECO:0000313" key="2">
    <source>
        <dbReference type="EMBL" id="APH03360.1"/>
    </source>
</evidence>
<gene>
    <name evidence="2" type="ORF">A9C19_00540</name>
</gene>
<evidence type="ECO:0000259" key="1">
    <source>
        <dbReference type="Pfam" id="PF10740"/>
    </source>
</evidence>
<evidence type="ECO:0000313" key="3">
    <source>
        <dbReference type="Proteomes" id="UP000181936"/>
    </source>
</evidence>
<sequence length="181" mass="20512">MMKIFTTQVAGHFNRILEQEEEAIEDSARLLAQALIGEGILYIHGHKELQGVLLEAKNSSEPLLRVEALLDDKGQMKRPSFEDRVLLFTYRSTDSEAISLAKKLAEERIQTVGVSANVKDEGAEHLYSITDLHIDSKLRQPLIPGEDGERYGYPALMTALYVYYALTFTMKEMLGEYNEEE</sequence>
<dbReference type="AlphaFoldDB" id="A0A1L3MLX7"/>
<dbReference type="RefSeq" id="WP_072578143.1">
    <property type="nucleotide sequence ID" value="NZ_CP016020.1"/>
</dbReference>
<name>A0A1L3MLX7_9BACI</name>
<keyword evidence="3" id="KW-1185">Reference proteome</keyword>
<dbReference type="EMBL" id="CP016020">
    <property type="protein sequence ID" value="APH03360.1"/>
    <property type="molecule type" value="Genomic_DNA"/>
</dbReference>
<dbReference type="Pfam" id="PF10740">
    <property type="entry name" value="DUF2529"/>
    <property type="match status" value="1"/>
</dbReference>
<proteinExistence type="predicted"/>
<protein>
    <recommendedName>
        <fullName evidence="1">DUF2529 domain-containing protein</fullName>
    </recommendedName>
</protein>
<dbReference type="Gene3D" id="3.40.50.10490">
    <property type="entry name" value="Glucose-6-phosphate isomerase like protein, domain 1"/>
    <property type="match status" value="1"/>
</dbReference>
<reference evidence="2 3" key="1">
    <citation type="journal article" date="2016" name="Sci. Rep.">
        <title>Complete genome sequence and transcriptomic analysis of a novel marine strain Bacillus weihaiensis reveals the mechanism of brown algae degradation.</title>
        <authorList>
            <person name="Zhu Y."/>
            <person name="Chen P."/>
            <person name="Bao Y."/>
            <person name="Men Y."/>
            <person name="Zeng Y."/>
            <person name="Yang J."/>
            <person name="Sun J."/>
            <person name="Sun Y."/>
        </authorList>
    </citation>
    <scope>NUCLEOTIDE SEQUENCE [LARGE SCALE GENOMIC DNA]</scope>
    <source>
        <strain evidence="2 3">Alg07</strain>
    </source>
</reference>
<dbReference type="OrthoDB" id="2737584at2"/>
<dbReference type="STRING" id="1547283.A9C19_00540"/>
<organism evidence="2 3">
    <name type="scientific">Bacillus weihaiensis</name>
    <dbReference type="NCBI Taxonomy" id="1547283"/>
    <lineage>
        <taxon>Bacteria</taxon>
        <taxon>Bacillati</taxon>
        <taxon>Bacillota</taxon>
        <taxon>Bacilli</taxon>
        <taxon>Bacillales</taxon>
        <taxon>Bacillaceae</taxon>
        <taxon>Bacillus</taxon>
    </lineage>
</organism>